<dbReference type="Proteomes" id="UP000597762">
    <property type="component" value="Unassembled WGS sequence"/>
</dbReference>
<comment type="caution">
    <text evidence="2">The sequence shown here is derived from an EMBL/GenBank/DDBJ whole genome shotgun (WGS) entry which is preliminary data.</text>
</comment>
<reference evidence="2" key="1">
    <citation type="submission" date="2021-01" db="EMBL/GenBank/DDBJ databases">
        <authorList>
            <person name="Li R."/>
            <person name="Bekaert M."/>
        </authorList>
    </citation>
    <scope>NUCLEOTIDE SEQUENCE</scope>
    <source>
        <strain evidence="2">Farmed</strain>
    </source>
</reference>
<gene>
    <name evidence="2" type="ORF">SPHA_15607</name>
</gene>
<proteinExistence type="predicted"/>
<accession>A0A812BEZ7</accession>
<evidence type="ECO:0000313" key="2">
    <source>
        <dbReference type="EMBL" id="CAE1225093.1"/>
    </source>
</evidence>
<evidence type="ECO:0000313" key="3">
    <source>
        <dbReference type="Proteomes" id="UP000597762"/>
    </source>
</evidence>
<feature type="compositionally biased region" description="Low complexity" evidence="1">
    <location>
        <begin position="81"/>
        <end position="94"/>
    </location>
</feature>
<dbReference type="EMBL" id="CAHIKZ030000545">
    <property type="protein sequence ID" value="CAE1225093.1"/>
    <property type="molecule type" value="Genomic_DNA"/>
</dbReference>
<dbReference type="AlphaFoldDB" id="A0A812BEZ7"/>
<feature type="compositionally biased region" description="Acidic residues" evidence="1">
    <location>
        <begin position="20"/>
        <end position="33"/>
    </location>
</feature>
<name>A0A812BEZ7_ACAPH</name>
<evidence type="ECO:0000256" key="1">
    <source>
        <dbReference type="SAM" id="MobiDB-lite"/>
    </source>
</evidence>
<feature type="compositionally biased region" description="Pro residues" evidence="1">
    <location>
        <begin position="62"/>
        <end position="80"/>
    </location>
</feature>
<protein>
    <submittedName>
        <fullName evidence="2">Uncharacterized protein</fullName>
    </submittedName>
</protein>
<feature type="region of interest" description="Disordered" evidence="1">
    <location>
        <begin position="11"/>
        <end position="94"/>
    </location>
</feature>
<feature type="region of interest" description="Disordered" evidence="1">
    <location>
        <begin position="145"/>
        <end position="167"/>
    </location>
</feature>
<keyword evidence="3" id="KW-1185">Reference proteome</keyword>
<sequence>MNVISKFISIPGSLTLSTGSDEEYSSESSSSEDDFSKDQDPDQNSQNEIHSDCVDNMEMSPFPRPETPLPPQPPTPPTTPIFPSDSPISPQFPGFVSPPSYTVYSSSSSSSFSSSSIITCPTTSTSSWLSSDFCSVSLSQNLISSPTSVLTSPEEKSFALSVSPSFR</sequence>
<organism evidence="2 3">
    <name type="scientific">Acanthosepion pharaonis</name>
    <name type="common">Pharaoh cuttlefish</name>
    <name type="synonym">Sepia pharaonis</name>
    <dbReference type="NCBI Taxonomy" id="158019"/>
    <lineage>
        <taxon>Eukaryota</taxon>
        <taxon>Metazoa</taxon>
        <taxon>Spiralia</taxon>
        <taxon>Lophotrochozoa</taxon>
        <taxon>Mollusca</taxon>
        <taxon>Cephalopoda</taxon>
        <taxon>Coleoidea</taxon>
        <taxon>Decapodiformes</taxon>
        <taxon>Sepiida</taxon>
        <taxon>Sepiina</taxon>
        <taxon>Sepiidae</taxon>
        <taxon>Acanthosepion</taxon>
    </lineage>
</organism>